<feature type="domain" description="HTH marR-type" evidence="4">
    <location>
        <begin position="11"/>
        <end position="143"/>
    </location>
</feature>
<evidence type="ECO:0000256" key="3">
    <source>
        <dbReference type="ARBA" id="ARBA00023163"/>
    </source>
</evidence>
<evidence type="ECO:0000313" key="6">
    <source>
        <dbReference type="Proteomes" id="UP000076268"/>
    </source>
</evidence>
<dbReference type="GO" id="GO:0006950">
    <property type="term" value="P:response to stress"/>
    <property type="evidence" value="ECO:0007669"/>
    <property type="project" value="TreeGrafter"/>
</dbReference>
<proteinExistence type="predicted"/>
<dbReference type="EMBL" id="LSGP01000008">
    <property type="protein sequence ID" value="KYZ77760.1"/>
    <property type="molecule type" value="Genomic_DNA"/>
</dbReference>
<dbReference type="PROSITE" id="PS50995">
    <property type="entry name" value="HTH_MARR_2"/>
    <property type="match status" value="1"/>
</dbReference>
<evidence type="ECO:0000256" key="2">
    <source>
        <dbReference type="ARBA" id="ARBA00023125"/>
    </source>
</evidence>
<keyword evidence="3" id="KW-0804">Transcription</keyword>
<evidence type="ECO:0000259" key="4">
    <source>
        <dbReference type="PROSITE" id="PS50995"/>
    </source>
</evidence>
<name>A0A154BVB9_ANASB</name>
<dbReference type="Proteomes" id="UP000076268">
    <property type="component" value="Unassembled WGS sequence"/>
</dbReference>
<dbReference type="SUPFAM" id="SSF46785">
    <property type="entry name" value="Winged helix' DNA-binding domain"/>
    <property type="match status" value="1"/>
</dbReference>
<dbReference type="PROSITE" id="PS01117">
    <property type="entry name" value="HTH_MARR_1"/>
    <property type="match status" value="1"/>
</dbReference>
<dbReference type="STRING" id="1794912.AXX12_17990"/>
<dbReference type="PRINTS" id="PR00598">
    <property type="entry name" value="HTHMARR"/>
</dbReference>
<organism evidence="5 6">
    <name type="scientific">Anaerosporomusa subterranea</name>
    <dbReference type="NCBI Taxonomy" id="1794912"/>
    <lineage>
        <taxon>Bacteria</taxon>
        <taxon>Bacillati</taxon>
        <taxon>Bacillota</taxon>
        <taxon>Negativicutes</taxon>
        <taxon>Acetonemataceae</taxon>
        <taxon>Anaerosporomusa</taxon>
    </lineage>
</organism>
<dbReference type="InterPro" id="IPR039422">
    <property type="entry name" value="MarR/SlyA-like"/>
</dbReference>
<dbReference type="InterPro" id="IPR036390">
    <property type="entry name" value="WH_DNA-bd_sf"/>
</dbReference>
<dbReference type="PANTHER" id="PTHR33164">
    <property type="entry name" value="TRANSCRIPTIONAL REGULATOR, MARR FAMILY"/>
    <property type="match status" value="1"/>
</dbReference>
<dbReference type="GO" id="GO:0003700">
    <property type="term" value="F:DNA-binding transcription factor activity"/>
    <property type="evidence" value="ECO:0007669"/>
    <property type="project" value="InterPro"/>
</dbReference>
<dbReference type="GO" id="GO:0003677">
    <property type="term" value="F:DNA binding"/>
    <property type="evidence" value="ECO:0007669"/>
    <property type="project" value="UniProtKB-KW"/>
</dbReference>
<evidence type="ECO:0000313" key="5">
    <source>
        <dbReference type="EMBL" id="KYZ77760.1"/>
    </source>
</evidence>
<keyword evidence="1" id="KW-0805">Transcription regulation</keyword>
<evidence type="ECO:0000256" key="1">
    <source>
        <dbReference type="ARBA" id="ARBA00023015"/>
    </source>
</evidence>
<dbReference type="PANTHER" id="PTHR33164:SF56">
    <property type="entry name" value="HTH-TYPE TRANSCRIPTIONAL REGULATOR MHQR"/>
    <property type="match status" value="1"/>
</dbReference>
<accession>A0A154BVB9</accession>
<keyword evidence="6" id="KW-1185">Reference proteome</keyword>
<dbReference type="InterPro" id="IPR023187">
    <property type="entry name" value="Tscrpt_reg_MarR-type_CS"/>
</dbReference>
<sequence length="149" mass="17048">MSQDDHDQGLSLKLFTVLARTHNTLMEIDRRDIRNYGLNQTEFAVLELLYHKGPHPLQQIGERILITSGSITYVVNKLEKKGLLERNPCEEDRRIVYAMLTEKGRSLLGEIFPHHALALAKAFRGLTQEEKQLAIQLVKKIGLYANNPE</sequence>
<keyword evidence="2" id="KW-0238">DNA-binding</keyword>
<dbReference type="SMART" id="SM00347">
    <property type="entry name" value="HTH_MARR"/>
    <property type="match status" value="1"/>
</dbReference>
<dbReference type="InterPro" id="IPR036388">
    <property type="entry name" value="WH-like_DNA-bd_sf"/>
</dbReference>
<dbReference type="Pfam" id="PF01047">
    <property type="entry name" value="MarR"/>
    <property type="match status" value="1"/>
</dbReference>
<dbReference type="AlphaFoldDB" id="A0A154BVB9"/>
<dbReference type="InterPro" id="IPR000835">
    <property type="entry name" value="HTH_MarR-typ"/>
</dbReference>
<dbReference type="OrthoDB" id="9799747at2"/>
<dbReference type="Gene3D" id="1.10.10.10">
    <property type="entry name" value="Winged helix-like DNA-binding domain superfamily/Winged helix DNA-binding domain"/>
    <property type="match status" value="1"/>
</dbReference>
<comment type="caution">
    <text evidence="5">The sequence shown here is derived from an EMBL/GenBank/DDBJ whole genome shotgun (WGS) entry which is preliminary data.</text>
</comment>
<reference evidence="5 6" key="1">
    <citation type="submission" date="2016-02" db="EMBL/GenBank/DDBJ databases">
        <title>Anaerosporomusa subterraneum gen. nov., sp. nov., a spore-forming obligate anaerobe isolated from saprolite.</title>
        <authorList>
            <person name="Choi J.K."/>
            <person name="Shah M."/>
            <person name="Yee N."/>
        </authorList>
    </citation>
    <scope>NUCLEOTIDE SEQUENCE [LARGE SCALE GENOMIC DNA]</scope>
    <source>
        <strain evidence="5 6">RU4</strain>
    </source>
</reference>
<gene>
    <name evidence="5" type="ORF">AXX12_17990</name>
</gene>
<dbReference type="RefSeq" id="WP_066238073.1">
    <property type="nucleotide sequence ID" value="NZ_LSGP01000008.1"/>
</dbReference>
<protein>
    <submittedName>
        <fullName evidence="5">Transcriptional regulator</fullName>
    </submittedName>
</protein>